<proteinExistence type="predicted"/>
<sequence length="112" mass="13001">MLAQVQTDAPMHFNKPFILVTRVGNNNTNDTYRNPRQLYYEFDDMSDLFHYAAARISGNETPVSALRITVGQLDTDTSYDDSKVYRMPTHGEYFHNFPVALDEYKRGIRVDM</sequence>
<gene>
    <name evidence="1" type="ORF">UFOVP1323_64</name>
</gene>
<accession>A0A6J5RPY8</accession>
<dbReference type="EMBL" id="LR797264">
    <property type="protein sequence ID" value="CAB4198092.1"/>
    <property type="molecule type" value="Genomic_DNA"/>
</dbReference>
<reference evidence="1" key="1">
    <citation type="submission" date="2020-05" db="EMBL/GenBank/DDBJ databases">
        <authorList>
            <person name="Chiriac C."/>
            <person name="Salcher M."/>
            <person name="Ghai R."/>
            <person name="Kavagutti S V."/>
        </authorList>
    </citation>
    <scope>NUCLEOTIDE SEQUENCE</scope>
</reference>
<protein>
    <submittedName>
        <fullName evidence="1">Uncharacterized protein</fullName>
    </submittedName>
</protein>
<organism evidence="1">
    <name type="scientific">uncultured Caudovirales phage</name>
    <dbReference type="NCBI Taxonomy" id="2100421"/>
    <lineage>
        <taxon>Viruses</taxon>
        <taxon>Duplodnaviria</taxon>
        <taxon>Heunggongvirae</taxon>
        <taxon>Uroviricota</taxon>
        <taxon>Caudoviricetes</taxon>
        <taxon>Peduoviridae</taxon>
        <taxon>Maltschvirus</taxon>
        <taxon>Maltschvirus maltsch</taxon>
    </lineage>
</organism>
<evidence type="ECO:0000313" key="1">
    <source>
        <dbReference type="EMBL" id="CAB4198092.1"/>
    </source>
</evidence>
<name>A0A6J5RPY8_9CAUD</name>